<dbReference type="Proteomes" id="UP001596086">
    <property type="component" value="Unassembled WGS sequence"/>
</dbReference>
<comment type="caution">
    <text evidence="1">The sequence shown here is derived from an EMBL/GenBank/DDBJ whole genome shotgun (WGS) entry which is preliminary data.</text>
</comment>
<gene>
    <name evidence="1" type="ORF">ACFPO9_17065</name>
</gene>
<organism evidence="1 2">
    <name type="scientific">Massilia aerilata</name>
    <dbReference type="NCBI Taxonomy" id="453817"/>
    <lineage>
        <taxon>Bacteria</taxon>
        <taxon>Pseudomonadati</taxon>
        <taxon>Pseudomonadota</taxon>
        <taxon>Betaproteobacteria</taxon>
        <taxon>Burkholderiales</taxon>
        <taxon>Oxalobacteraceae</taxon>
        <taxon>Telluria group</taxon>
        <taxon>Massilia</taxon>
    </lineage>
</organism>
<name>A0ABW0S034_9BURK</name>
<keyword evidence="2" id="KW-1185">Reference proteome</keyword>
<proteinExistence type="predicted"/>
<protein>
    <recommendedName>
        <fullName evidence="3">DUF4942 domain-containing protein</fullName>
    </recommendedName>
</protein>
<evidence type="ECO:0008006" key="3">
    <source>
        <dbReference type="Google" id="ProtNLM"/>
    </source>
</evidence>
<sequence length="323" mass="36870">MQPQQPPRSSNTLRSGFRNEAELDQLLDLVVTARSRSGSPAAPAPAQAEPAVVEQPKSLNDLFTSYLKYERDIRDLFIAQSKLEKLLFGEDWSPRVDAPSTQGIYRIATSAVTNLIYLAQQRFAPSGGTLEISEHRSLEAVGMQNWRDEYDRHNRRSDEAIVPPVDLDKLWAYLEATYGGDSGIEEAHRQNAKLLMKEFRLDENSELKRTASSVTLIRRLWGTKIDYGNNKGLYEIGYNSRDDLTKLFKGLACAFEWAEMDQLSIELAPARHRMCDYNFAYKPRDRTSFTGLDIVYFTQQWEFKFSHAAAEKLMLYLGTYGQS</sequence>
<reference evidence="2" key="1">
    <citation type="journal article" date="2019" name="Int. J. Syst. Evol. Microbiol.">
        <title>The Global Catalogue of Microorganisms (GCM) 10K type strain sequencing project: providing services to taxonomists for standard genome sequencing and annotation.</title>
        <authorList>
            <consortium name="The Broad Institute Genomics Platform"/>
            <consortium name="The Broad Institute Genome Sequencing Center for Infectious Disease"/>
            <person name="Wu L."/>
            <person name="Ma J."/>
        </authorList>
    </citation>
    <scope>NUCLEOTIDE SEQUENCE [LARGE SCALE GENOMIC DNA]</scope>
    <source>
        <strain evidence="2">CGMCC 4.5798</strain>
    </source>
</reference>
<dbReference type="EMBL" id="JBHSMZ010000014">
    <property type="protein sequence ID" value="MFC5550228.1"/>
    <property type="molecule type" value="Genomic_DNA"/>
</dbReference>
<accession>A0ABW0S034</accession>
<evidence type="ECO:0000313" key="2">
    <source>
        <dbReference type="Proteomes" id="UP001596086"/>
    </source>
</evidence>
<dbReference type="RefSeq" id="WP_379772502.1">
    <property type="nucleotide sequence ID" value="NZ_JBHSMZ010000014.1"/>
</dbReference>
<evidence type="ECO:0000313" key="1">
    <source>
        <dbReference type="EMBL" id="MFC5550228.1"/>
    </source>
</evidence>